<dbReference type="SUPFAM" id="SSF53335">
    <property type="entry name" value="S-adenosyl-L-methionine-dependent methyltransferases"/>
    <property type="match status" value="1"/>
</dbReference>
<dbReference type="GO" id="GO:0032259">
    <property type="term" value="P:methylation"/>
    <property type="evidence" value="ECO:0007669"/>
    <property type="project" value="UniProtKB-KW"/>
</dbReference>
<dbReference type="InterPro" id="IPR006764">
    <property type="entry name" value="SAM_dep_MeTrfase_SAV2177_type"/>
</dbReference>
<dbReference type="GO" id="GO:0008168">
    <property type="term" value="F:methyltransferase activity"/>
    <property type="evidence" value="ECO:0007669"/>
    <property type="project" value="UniProtKB-KW"/>
</dbReference>
<dbReference type="CDD" id="cd02440">
    <property type="entry name" value="AdoMet_MTases"/>
    <property type="match status" value="1"/>
</dbReference>
<evidence type="ECO:0000313" key="2">
    <source>
        <dbReference type="Proteomes" id="UP000032545"/>
    </source>
</evidence>
<proteinExistence type="predicted"/>
<dbReference type="Pfam" id="PF04672">
    <property type="entry name" value="Methyltransf_19"/>
    <property type="match status" value="1"/>
</dbReference>
<keyword evidence="1" id="KW-0489">Methyltransferase</keyword>
<evidence type="ECO:0000313" key="1">
    <source>
        <dbReference type="EMBL" id="KJE20878.1"/>
    </source>
</evidence>
<reference evidence="1 2" key="2">
    <citation type="journal article" date="2016" name="Genome Announc.">
        <title>Permanent Draft Genome Sequences for Two Variants of Frankia sp. Strain CpI1, the First Frankia Strain Isolated from Root Nodules of Comptonia peregrina.</title>
        <authorList>
            <person name="Oshone R."/>
            <person name="Hurst S.G.IV."/>
            <person name="Abebe-Akele F."/>
            <person name="Simpson S."/>
            <person name="Morris K."/>
            <person name="Thomas W.K."/>
            <person name="Tisa L.S."/>
        </authorList>
    </citation>
    <scope>NUCLEOTIDE SEQUENCE [LARGE SCALE GENOMIC DNA]</scope>
    <source>
        <strain evidence="2">CpI1-S</strain>
    </source>
</reference>
<comment type="caution">
    <text evidence="1">The sequence shown here is derived from an EMBL/GenBank/DDBJ whole genome shotgun (WGS) entry which is preliminary data.</text>
</comment>
<dbReference type="Gene3D" id="3.40.50.150">
    <property type="entry name" value="Vaccinia Virus protein VP39"/>
    <property type="match status" value="1"/>
</dbReference>
<dbReference type="AlphaFoldDB" id="A0A0D8B9C4"/>
<dbReference type="EMBL" id="JYFN01000049">
    <property type="protein sequence ID" value="KJE20878.1"/>
    <property type="molecule type" value="Genomic_DNA"/>
</dbReference>
<gene>
    <name evidence="1" type="ORF">FF36_04842</name>
</gene>
<dbReference type="Proteomes" id="UP000032545">
    <property type="component" value="Unassembled WGS sequence"/>
</dbReference>
<organism evidence="1 2">
    <name type="scientific">Frankia torreyi</name>
    <dbReference type="NCBI Taxonomy" id="1856"/>
    <lineage>
        <taxon>Bacteria</taxon>
        <taxon>Bacillati</taxon>
        <taxon>Actinomycetota</taxon>
        <taxon>Actinomycetes</taxon>
        <taxon>Frankiales</taxon>
        <taxon>Frankiaceae</taxon>
        <taxon>Frankia</taxon>
    </lineage>
</organism>
<name>A0A0D8B9C4_9ACTN</name>
<keyword evidence="2" id="KW-1185">Reference proteome</keyword>
<dbReference type="PIRSF" id="PIRSF017393">
    <property type="entry name" value="MTase_SAV2177"/>
    <property type="match status" value="1"/>
</dbReference>
<dbReference type="InterPro" id="IPR029063">
    <property type="entry name" value="SAM-dependent_MTases_sf"/>
</dbReference>
<dbReference type="PATRIC" id="fig|1502723.3.peg.4818"/>
<sequence>MIREGSSGFEGQVAVTEAEAGNAPGGQWWTSLADEPQPADLRTDEAHSARMYDYYLGGKDNFPADRQAAEQVLATYPNARNVARHNRAFMIRATRFLVGDRGIRQFLDIGTGIPTSPNLHEVAQEIAPDTRVVYADNDPIVLAHARALLTSSPAGRTAYLDADLRDPGLILDSPELAETLDLTRPVALSLISIFPFIPDADSPLDILRTLIDALPSGSYLALTHATADFDPAFEASASAYRSRRIPNQLRSRAEVERLFLDLELLPPGVDLVHRWFPDPAHADLTDTDVSVYGGIARKA</sequence>
<protein>
    <submittedName>
        <fullName evidence="1">S-adenosyl methyltransferase</fullName>
    </submittedName>
</protein>
<reference evidence="2" key="1">
    <citation type="submission" date="2015-02" db="EMBL/GenBank/DDBJ databases">
        <title>Draft Genome of Frankia sp. CpI1-S.</title>
        <authorList>
            <person name="Oshone R.T."/>
            <person name="Ngom M."/>
            <person name="Ghodhbane-Gtari F."/>
            <person name="Gtari M."/>
            <person name="Morris K."/>
            <person name="Thomas K."/>
            <person name="Sen A."/>
            <person name="Tisa L.S."/>
        </authorList>
    </citation>
    <scope>NUCLEOTIDE SEQUENCE [LARGE SCALE GENOMIC DNA]</scope>
    <source>
        <strain evidence="2">CpI1-S</strain>
    </source>
</reference>
<keyword evidence="1" id="KW-0808">Transferase</keyword>
<accession>A0A0D8B9C4</accession>